<sequence length="165" mass="17952">MNNCYDLLPDLCDEYPNEVCVFEAQFQHYGKHQVFFGQAVTVKCFEDNSVVKALVNTPGNGRVIVVDGGGSMRRALLGDMLAEAAVANGWAGLVINGCIRDVTTINTLNIGVKALGTTPIKTEKRNIGDQDICIRFSGVNIKPNDWIYADQNGVLVSEKQLSITS</sequence>
<dbReference type="GO" id="GO:0008428">
    <property type="term" value="F:ribonuclease inhibitor activity"/>
    <property type="evidence" value="ECO:0007669"/>
    <property type="project" value="InterPro"/>
</dbReference>
<dbReference type="Pfam" id="PF03737">
    <property type="entry name" value="RraA-like"/>
    <property type="match status" value="1"/>
</dbReference>
<comment type="catalytic activity">
    <reaction evidence="8 10">
        <text>oxaloacetate + H(+) = pyruvate + CO2</text>
        <dbReference type="Rhea" id="RHEA:15641"/>
        <dbReference type="ChEBI" id="CHEBI:15361"/>
        <dbReference type="ChEBI" id="CHEBI:15378"/>
        <dbReference type="ChEBI" id="CHEBI:16452"/>
        <dbReference type="ChEBI" id="CHEBI:16526"/>
        <dbReference type="EC" id="4.1.1.112"/>
    </reaction>
</comment>
<keyword evidence="5 9" id="KW-0479">Metal-binding</keyword>
<dbReference type="GO" id="GO:0051252">
    <property type="term" value="P:regulation of RNA metabolic process"/>
    <property type="evidence" value="ECO:0007669"/>
    <property type="project" value="InterPro"/>
</dbReference>
<comment type="cofactor">
    <cofactor evidence="2 10">
        <name>a divalent metal cation</name>
        <dbReference type="ChEBI" id="CHEBI:60240"/>
    </cofactor>
</comment>
<keyword evidence="6 10" id="KW-0456">Lyase</keyword>
<comment type="subunit">
    <text evidence="4 10">Homotrimer.</text>
</comment>
<evidence type="ECO:0000256" key="8">
    <source>
        <dbReference type="ARBA" id="ARBA00047973"/>
    </source>
</evidence>
<dbReference type="InterPro" id="IPR010203">
    <property type="entry name" value="RraA"/>
</dbReference>
<keyword evidence="9" id="KW-0460">Magnesium</keyword>
<gene>
    <name evidence="11" type="ORF">HII17_09515</name>
</gene>
<evidence type="ECO:0000256" key="6">
    <source>
        <dbReference type="ARBA" id="ARBA00023239"/>
    </source>
</evidence>
<organism evidence="11 12">
    <name type="scientific">Thalassotalea algicola</name>
    <dbReference type="NCBI Taxonomy" id="2716224"/>
    <lineage>
        <taxon>Bacteria</taxon>
        <taxon>Pseudomonadati</taxon>
        <taxon>Pseudomonadota</taxon>
        <taxon>Gammaproteobacteria</taxon>
        <taxon>Alteromonadales</taxon>
        <taxon>Colwelliaceae</taxon>
        <taxon>Thalassotalea</taxon>
    </lineage>
</organism>
<dbReference type="NCBIfam" id="NF009134">
    <property type="entry name" value="PRK12487.1"/>
    <property type="match status" value="1"/>
</dbReference>
<dbReference type="PANTHER" id="PTHR33254">
    <property type="entry name" value="4-HYDROXY-4-METHYL-2-OXOGLUTARATE ALDOLASE 3-RELATED"/>
    <property type="match status" value="1"/>
</dbReference>
<evidence type="ECO:0000256" key="9">
    <source>
        <dbReference type="PIRSR" id="PIRSR605493-1"/>
    </source>
</evidence>
<evidence type="ECO:0000256" key="7">
    <source>
        <dbReference type="ARBA" id="ARBA00025046"/>
    </source>
</evidence>
<comment type="caution">
    <text evidence="11">The sequence shown here is derived from an EMBL/GenBank/DDBJ whole genome shotgun (WGS) entry which is preliminary data.</text>
</comment>
<feature type="binding site" evidence="9">
    <location>
        <begin position="78"/>
        <end position="81"/>
    </location>
    <ligand>
        <name>substrate</name>
    </ligand>
</feature>
<dbReference type="Gene3D" id="3.50.30.40">
    <property type="entry name" value="Ribonuclease E inhibitor RraA/RraA-like"/>
    <property type="match status" value="1"/>
</dbReference>
<dbReference type="SUPFAM" id="SSF89562">
    <property type="entry name" value="RraA-like"/>
    <property type="match status" value="1"/>
</dbReference>
<evidence type="ECO:0000256" key="4">
    <source>
        <dbReference type="ARBA" id="ARBA00011233"/>
    </source>
</evidence>
<comment type="function">
    <text evidence="7 10">Catalyzes the aldol cleavage of 4-hydroxy-4-methyl-2-oxoglutarate (HMG) into 2 molecules of pyruvate. Also contains a secondary oxaloacetate (OAA) decarboxylase activity due to the common pyruvate enolate transition state formed following C-C bond cleavage in the retro-aldol and decarboxylation reactions.</text>
</comment>
<feature type="binding site" evidence="9">
    <location>
        <position position="100"/>
    </location>
    <ligand>
        <name>substrate</name>
    </ligand>
</feature>
<evidence type="ECO:0000313" key="11">
    <source>
        <dbReference type="EMBL" id="NMP31801.1"/>
    </source>
</evidence>
<dbReference type="InterPro" id="IPR005493">
    <property type="entry name" value="RraA/RraA-like"/>
</dbReference>
<evidence type="ECO:0000256" key="3">
    <source>
        <dbReference type="ARBA" id="ARBA00008621"/>
    </source>
</evidence>
<dbReference type="NCBIfam" id="TIGR01935">
    <property type="entry name" value="NOT-MenG"/>
    <property type="match status" value="1"/>
</dbReference>
<dbReference type="EC" id="4.1.3.17" evidence="10"/>
<dbReference type="PANTHER" id="PTHR33254:SF4">
    <property type="entry name" value="4-HYDROXY-4-METHYL-2-OXOGLUTARATE ALDOLASE 3-RELATED"/>
    <property type="match status" value="1"/>
</dbReference>
<proteinExistence type="inferred from homology"/>
<comment type="catalytic activity">
    <reaction evidence="1 10">
        <text>4-hydroxy-4-methyl-2-oxoglutarate = 2 pyruvate</text>
        <dbReference type="Rhea" id="RHEA:22748"/>
        <dbReference type="ChEBI" id="CHEBI:15361"/>
        <dbReference type="ChEBI" id="CHEBI:58276"/>
        <dbReference type="EC" id="4.1.3.17"/>
    </reaction>
</comment>
<comment type="similarity">
    <text evidence="3 10">Belongs to the class II aldolase/RraA-like family.</text>
</comment>
<evidence type="ECO:0000256" key="1">
    <source>
        <dbReference type="ARBA" id="ARBA00001342"/>
    </source>
</evidence>
<accession>A0A7Y0LDS9</accession>
<dbReference type="CDD" id="cd16841">
    <property type="entry name" value="RraA_family"/>
    <property type="match status" value="1"/>
</dbReference>
<dbReference type="InterPro" id="IPR036704">
    <property type="entry name" value="RraA/RraA-like_sf"/>
</dbReference>
<protein>
    <recommendedName>
        <fullName evidence="10">4-hydroxy-4-methyl-2-oxoglutarate aldolase</fullName>
        <shortName evidence="10">HMG aldolase</shortName>
        <ecNumber evidence="10">4.1.1.112</ecNumber>
        <ecNumber evidence="10">4.1.3.17</ecNumber>
    </recommendedName>
    <alternativeName>
        <fullName evidence="10">Oxaloacetate decarboxylase</fullName>
    </alternativeName>
</protein>
<dbReference type="AlphaFoldDB" id="A0A7Y0LDS9"/>
<comment type="cofactor">
    <cofactor evidence="9">
        <name>Mg(2+)</name>
        <dbReference type="ChEBI" id="CHEBI:18420"/>
    </cofactor>
</comment>
<dbReference type="EMBL" id="JABBXH010000003">
    <property type="protein sequence ID" value="NMP31801.1"/>
    <property type="molecule type" value="Genomic_DNA"/>
</dbReference>
<name>A0A7Y0LDS9_9GAMM</name>
<evidence type="ECO:0000313" key="12">
    <source>
        <dbReference type="Proteomes" id="UP000568664"/>
    </source>
</evidence>
<dbReference type="Proteomes" id="UP000568664">
    <property type="component" value="Unassembled WGS sequence"/>
</dbReference>
<dbReference type="NCBIfam" id="NF006875">
    <property type="entry name" value="PRK09372.1"/>
    <property type="match status" value="1"/>
</dbReference>
<reference evidence="11 12" key="1">
    <citation type="submission" date="2020-04" db="EMBL/GenBank/DDBJ databases">
        <title>Thalassotalea sp. M1531, isolated from the surface of marine red alga.</title>
        <authorList>
            <person name="Pang L."/>
            <person name="Lu D.-C."/>
        </authorList>
    </citation>
    <scope>NUCLEOTIDE SEQUENCE [LARGE SCALE GENOMIC DNA]</scope>
    <source>
        <strain evidence="11 12">M1531</strain>
    </source>
</reference>
<feature type="binding site" evidence="9">
    <location>
        <position position="101"/>
    </location>
    <ligand>
        <name>Mg(2+)</name>
        <dbReference type="ChEBI" id="CHEBI:18420"/>
    </ligand>
</feature>
<keyword evidence="12" id="KW-1185">Reference proteome</keyword>
<dbReference type="GO" id="GO:0008948">
    <property type="term" value="F:oxaloacetate decarboxylase activity"/>
    <property type="evidence" value="ECO:0007669"/>
    <property type="project" value="UniProtKB-EC"/>
</dbReference>
<evidence type="ECO:0000256" key="5">
    <source>
        <dbReference type="ARBA" id="ARBA00022723"/>
    </source>
</evidence>
<dbReference type="EC" id="4.1.1.112" evidence="10"/>
<dbReference type="GO" id="GO:0046872">
    <property type="term" value="F:metal ion binding"/>
    <property type="evidence" value="ECO:0007669"/>
    <property type="project" value="UniProtKB-KW"/>
</dbReference>
<dbReference type="GO" id="GO:0047443">
    <property type="term" value="F:4-hydroxy-4-methyl-2-oxoglutarate aldolase activity"/>
    <property type="evidence" value="ECO:0007669"/>
    <property type="project" value="UniProtKB-EC"/>
</dbReference>
<evidence type="ECO:0000256" key="2">
    <source>
        <dbReference type="ARBA" id="ARBA00001968"/>
    </source>
</evidence>
<evidence type="ECO:0000256" key="10">
    <source>
        <dbReference type="RuleBase" id="RU004338"/>
    </source>
</evidence>